<name>A0ACC1I3D9_9FUNG</name>
<dbReference type="Proteomes" id="UP001150581">
    <property type="component" value="Unassembled WGS sequence"/>
</dbReference>
<gene>
    <name evidence="1" type="ORF">LPJ66_009615</name>
</gene>
<dbReference type="EMBL" id="JANBPG010002252">
    <property type="protein sequence ID" value="KAJ1886470.1"/>
    <property type="molecule type" value="Genomic_DNA"/>
</dbReference>
<organism evidence="1 2">
    <name type="scientific">Kickxella alabastrina</name>
    <dbReference type="NCBI Taxonomy" id="61397"/>
    <lineage>
        <taxon>Eukaryota</taxon>
        <taxon>Fungi</taxon>
        <taxon>Fungi incertae sedis</taxon>
        <taxon>Zoopagomycota</taxon>
        <taxon>Kickxellomycotina</taxon>
        <taxon>Kickxellomycetes</taxon>
        <taxon>Kickxellales</taxon>
        <taxon>Kickxellaceae</taxon>
        <taxon>Kickxella</taxon>
    </lineage>
</organism>
<keyword evidence="2" id="KW-1185">Reference proteome</keyword>
<sequence length="413" mass="46069">MVRQLQQLVVDNEQSIDGNRVDFLSNVAHAFERSPQLQQVNSVDLRRGFDIQGYLWRGQEEHKRLYMEYRRSVYPRFQGIPHNTLDVQRHARAMTGGEFFRFRFSQLGDAVRSQISHFQLRDLIWPTSSYDVFFWHAKGLQRWNPWQKTVECVLESRWMPQSFKISALCVNNGVAVAGDHRGRLCVQSLWGDRGRWPAEINLGADIISHIAPANSLSPASVLVAHNAGAMHTVDLEHMQAADSRTFPWAVNSCAQARDGSHMQCVVGDDTSGQLLDSRMSSSVVSLLGGHQDYIFSCDFSPDSRIVATGCQDSAVRIFDLRWTAAPVEVMCGNLGAMRSVRFSGCGRFLVAAEPADYVHVWETTGFGRSQVIEVMGEVAGAAFSPDSQCLFVGIADALHGCALAEFTALDHPF</sequence>
<evidence type="ECO:0000313" key="1">
    <source>
        <dbReference type="EMBL" id="KAJ1886470.1"/>
    </source>
</evidence>
<proteinExistence type="predicted"/>
<protein>
    <submittedName>
        <fullName evidence="1">Uncharacterized protein</fullName>
    </submittedName>
</protein>
<comment type="caution">
    <text evidence="1">The sequence shown here is derived from an EMBL/GenBank/DDBJ whole genome shotgun (WGS) entry which is preliminary data.</text>
</comment>
<evidence type="ECO:0000313" key="2">
    <source>
        <dbReference type="Proteomes" id="UP001150581"/>
    </source>
</evidence>
<reference evidence="1" key="1">
    <citation type="submission" date="2022-07" db="EMBL/GenBank/DDBJ databases">
        <title>Phylogenomic reconstructions and comparative analyses of Kickxellomycotina fungi.</title>
        <authorList>
            <person name="Reynolds N.K."/>
            <person name="Stajich J.E."/>
            <person name="Barry K."/>
            <person name="Grigoriev I.V."/>
            <person name="Crous P."/>
            <person name="Smith M.E."/>
        </authorList>
    </citation>
    <scope>NUCLEOTIDE SEQUENCE</scope>
    <source>
        <strain evidence="1">Benny 63K</strain>
    </source>
</reference>
<accession>A0ACC1I3D9</accession>